<dbReference type="PANTHER" id="PTHR33398">
    <property type="entry name" value="30S RIBOSOMAL PROTEIN S20"/>
    <property type="match status" value="1"/>
</dbReference>
<reference evidence="8" key="1">
    <citation type="submission" date="2019-08" db="EMBL/GenBank/DDBJ databases">
        <authorList>
            <person name="Kucharzyk K."/>
            <person name="Murdoch R.W."/>
            <person name="Higgins S."/>
            <person name="Loffler F."/>
        </authorList>
    </citation>
    <scope>NUCLEOTIDE SEQUENCE</scope>
</reference>
<dbReference type="GO" id="GO:0006412">
    <property type="term" value="P:translation"/>
    <property type="evidence" value="ECO:0007669"/>
    <property type="project" value="InterPro"/>
</dbReference>
<accession>A0A645AA13</accession>
<name>A0A645AA13_9ZZZZ</name>
<keyword evidence="4" id="KW-0694">RNA-binding</keyword>
<keyword evidence="5 8" id="KW-0689">Ribosomal protein</keyword>
<organism evidence="8">
    <name type="scientific">bioreactor metagenome</name>
    <dbReference type="NCBI Taxonomy" id="1076179"/>
    <lineage>
        <taxon>unclassified sequences</taxon>
        <taxon>metagenomes</taxon>
        <taxon>ecological metagenomes</taxon>
    </lineage>
</organism>
<evidence type="ECO:0000256" key="7">
    <source>
        <dbReference type="SAM" id="MobiDB-lite"/>
    </source>
</evidence>
<protein>
    <submittedName>
        <fullName evidence="8">30S ribosomal protein S20</fullName>
    </submittedName>
</protein>
<dbReference type="HAMAP" id="MF_00500">
    <property type="entry name" value="Ribosomal_bS20"/>
    <property type="match status" value="1"/>
</dbReference>
<dbReference type="FunFam" id="1.20.58.110:FF:000001">
    <property type="entry name" value="30S ribosomal protein S20"/>
    <property type="match status" value="1"/>
</dbReference>
<evidence type="ECO:0000256" key="2">
    <source>
        <dbReference type="ARBA" id="ARBA00007634"/>
    </source>
</evidence>
<dbReference type="Pfam" id="PF01649">
    <property type="entry name" value="Ribosomal_S20p"/>
    <property type="match status" value="1"/>
</dbReference>
<dbReference type="GO" id="GO:0070181">
    <property type="term" value="F:small ribosomal subunit rRNA binding"/>
    <property type="evidence" value="ECO:0007669"/>
    <property type="project" value="TreeGrafter"/>
</dbReference>
<proteinExistence type="inferred from homology"/>
<evidence type="ECO:0000256" key="1">
    <source>
        <dbReference type="ARBA" id="ARBA00003134"/>
    </source>
</evidence>
<comment type="caution">
    <text evidence="8">The sequence shown here is derived from an EMBL/GenBank/DDBJ whole genome shotgun (WGS) entry which is preliminary data.</text>
</comment>
<dbReference type="Gene3D" id="1.20.58.110">
    <property type="entry name" value="Ribosomal protein S20"/>
    <property type="match status" value="1"/>
</dbReference>
<dbReference type="PANTHER" id="PTHR33398:SF1">
    <property type="entry name" value="SMALL RIBOSOMAL SUBUNIT PROTEIN BS20C"/>
    <property type="match status" value="1"/>
</dbReference>
<sequence>MAHLKSAFKRMRTSREANARNRARKSTMKTFEKKFRAAVEAGEATVAADLLKQCASLFDKAAKLGVIHSNKASNKKSQLDKLMNTLNQ</sequence>
<keyword evidence="6" id="KW-0687">Ribonucleoprotein</keyword>
<feature type="region of interest" description="Disordered" evidence="7">
    <location>
        <begin position="1"/>
        <end position="27"/>
    </location>
</feature>
<gene>
    <name evidence="8" type="primary">rpsT_29</name>
    <name evidence="8" type="ORF">SDC9_93258</name>
</gene>
<dbReference type="NCBIfam" id="TIGR00029">
    <property type="entry name" value="S20"/>
    <property type="match status" value="1"/>
</dbReference>
<comment type="function">
    <text evidence="1">Binds directly to 16S ribosomal RNA.</text>
</comment>
<dbReference type="GO" id="GO:0003735">
    <property type="term" value="F:structural constituent of ribosome"/>
    <property type="evidence" value="ECO:0007669"/>
    <property type="project" value="InterPro"/>
</dbReference>
<keyword evidence="3" id="KW-0699">rRNA-binding</keyword>
<dbReference type="SUPFAM" id="SSF46992">
    <property type="entry name" value="Ribosomal protein S20"/>
    <property type="match status" value="1"/>
</dbReference>
<dbReference type="InterPro" id="IPR002583">
    <property type="entry name" value="Ribosomal_bS20"/>
</dbReference>
<dbReference type="AlphaFoldDB" id="A0A645AA13"/>
<comment type="similarity">
    <text evidence="2">Belongs to the bacterial ribosomal protein bS20 family.</text>
</comment>
<dbReference type="GO" id="GO:0015935">
    <property type="term" value="C:small ribosomal subunit"/>
    <property type="evidence" value="ECO:0007669"/>
    <property type="project" value="TreeGrafter"/>
</dbReference>
<evidence type="ECO:0000256" key="3">
    <source>
        <dbReference type="ARBA" id="ARBA00022730"/>
    </source>
</evidence>
<dbReference type="InterPro" id="IPR036510">
    <property type="entry name" value="Ribosomal_bS20_sf"/>
</dbReference>
<feature type="compositionally biased region" description="Basic residues" evidence="7">
    <location>
        <begin position="1"/>
        <end position="12"/>
    </location>
</feature>
<evidence type="ECO:0000256" key="5">
    <source>
        <dbReference type="ARBA" id="ARBA00022980"/>
    </source>
</evidence>
<evidence type="ECO:0000313" key="8">
    <source>
        <dbReference type="EMBL" id="MPM46554.1"/>
    </source>
</evidence>
<evidence type="ECO:0000256" key="6">
    <source>
        <dbReference type="ARBA" id="ARBA00023274"/>
    </source>
</evidence>
<evidence type="ECO:0000256" key="4">
    <source>
        <dbReference type="ARBA" id="ARBA00022884"/>
    </source>
</evidence>
<dbReference type="EMBL" id="VSSQ01011324">
    <property type="protein sequence ID" value="MPM46554.1"/>
    <property type="molecule type" value="Genomic_DNA"/>
</dbReference>